<protein>
    <submittedName>
        <fullName evidence="1">Uncharacterized protein</fullName>
    </submittedName>
</protein>
<gene>
    <name evidence="1" type="ORF">ACFOUT_06870</name>
</gene>
<dbReference type="EMBL" id="JBHSAW010000004">
    <property type="protein sequence ID" value="MFC4095590.1"/>
    <property type="molecule type" value="Genomic_DNA"/>
</dbReference>
<organism evidence="1 2">
    <name type="scientific">Euzebyella saccharophila</name>
    <dbReference type="NCBI Taxonomy" id="679664"/>
    <lineage>
        <taxon>Bacteria</taxon>
        <taxon>Pseudomonadati</taxon>
        <taxon>Bacteroidota</taxon>
        <taxon>Flavobacteriia</taxon>
        <taxon>Flavobacteriales</taxon>
        <taxon>Flavobacteriaceae</taxon>
        <taxon>Euzebyella</taxon>
    </lineage>
</organism>
<sequence>MENDNTLHIGDQNISERFLRKKRSYISLRNWIGWAGGYPSNKDEKNKE</sequence>
<evidence type="ECO:0000313" key="1">
    <source>
        <dbReference type="EMBL" id="MFC4095590.1"/>
    </source>
</evidence>
<comment type="caution">
    <text evidence="1">The sequence shown here is derived from an EMBL/GenBank/DDBJ whole genome shotgun (WGS) entry which is preliminary data.</text>
</comment>
<reference evidence="2" key="1">
    <citation type="journal article" date="2019" name="Int. J. Syst. Evol. Microbiol.">
        <title>The Global Catalogue of Microorganisms (GCM) 10K type strain sequencing project: providing services to taxonomists for standard genome sequencing and annotation.</title>
        <authorList>
            <consortium name="The Broad Institute Genomics Platform"/>
            <consortium name="The Broad Institute Genome Sequencing Center for Infectious Disease"/>
            <person name="Wu L."/>
            <person name="Ma J."/>
        </authorList>
    </citation>
    <scope>NUCLEOTIDE SEQUENCE [LARGE SCALE GENOMIC DNA]</scope>
    <source>
        <strain evidence="2">CECT 7477</strain>
    </source>
</reference>
<dbReference type="RefSeq" id="WP_192460743.1">
    <property type="nucleotide sequence ID" value="NZ_JACYFJ010000001.1"/>
</dbReference>
<evidence type="ECO:0000313" key="2">
    <source>
        <dbReference type="Proteomes" id="UP001595814"/>
    </source>
</evidence>
<name>A0ABV8JUZ3_9FLAO</name>
<proteinExistence type="predicted"/>
<dbReference type="Proteomes" id="UP001595814">
    <property type="component" value="Unassembled WGS sequence"/>
</dbReference>
<accession>A0ABV8JUZ3</accession>
<keyword evidence="2" id="KW-1185">Reference proteome</keyword>